<dbReference type="FunFam" id="3.40.50.300:FF:000010">
    <property type="entry name" value="Chaperone clpB 1, putative"/>
    <property type="match status" value="1"/>
</dbReference>
<feature type="domain" description="UVR" evidence="8">
    <location>
        <begin position="439"/>
        <end position="474"/>
    </location>
</feature>
<dbReference type="EMBL" id="JAJCGD010000003">
    <property type="protein sequence ID" value="MCB6827478.1"/>
    <property type="molecule type" value="Genomic_DNA"/>
</dbReference>
<evidence type="ECO:0000256" key="5">
    <source>
        <dbReference type="PROSITE-ProRule" id="PRU01251"/>
    </source>
</evidence>
<proteinExistence type="inferred from homology"/>
<evidence type="ECO:0000256" key="6">
    <source>
        <dbReference type="RuleBase" id="RU004432"/>
    </source>
</evidence>
<dbReference type="CDD" id="cd00009">
    <property type="entry name" value="AAA"/>
    <property type="match status" value="1"/>
</dbReference>
<dbReference type="GO" id="GO:0008233">
    <property type="term" value="F:peptidase activity"/>
    <property type="evidence" value="ECO:0007669"/>
    <property type="project" value="UniProtKB-KW"/>
</dbReference>
<feature type="domain" description="Clp R" evidence="9">
    <location>
        <begin position="3"/>
        <end position="147"/>
    </location>
</feature>
<dbReference type="PANTHER" id="PTHR11638:SF18">
    <property type="entry name" value="HEAT SHOCK PROTEIN 104"/>
    <property type="match status" value="1"/>
</dbReference>
<dbReference type="PANTHER" id="PTHR11638">
    <property type="entry name" value="ATP-DEPENDENT CLP PROTEASE"/>
    <property type="match status" value="1"/>
</dbReference>
<dbReference type="PROSITE" id="PS50151">
    <property type="entry name" value="UVR"/>
    <property type="match status" value="1"/>
</dbReference>
<dbReference type="Proteomes" id="UP001198190">
    <property type="component" value="Unassembled WGS sequence"/>
</dbReference>
<evidence type="ECO:0000259" key="9">
    <source>
        <dbReference type="PROSITE" id="PS51903"/>
    </source>
</evidence>
<dbReference type="Gene3D" id="4.10.860.10">
    <property type="entry name" value="UVR domain"/>
    <property type="match status" value="1"/>
</dbReference>
<dbReference type="InterPro" id="IPR003593">
    <property type="entry name" value="AAA+_ATPase"/>
</dbReference>
<dbReference type="InterPro" id="IPR041546">
    <property type="entry name" value="ClpA/ClpB_AAA_lid"/>
</dbReference>
<feature type="compositionally biased region" description="Basic and acidic residues" evidence="7">
    <location>
        <begin position="160"/>
        <end position="176"/>
    </location>
</feature>
<dbReference type="GO" id="GO:0005524">
    <property type="term" value="F:ATP binding"/>
    <property type="evidence" value="ECO:0007669"/>
    <property type="project" value="UniProtKB-KW"/>
</dbReference>
<dbReference type="PRINTS" id="PR00300">
    <property type="entry name" value="CLPPROTEASEA"/>
</dbReference>
<dbReference type="SMART" id="SM01086">
    <property type="entry name" value="ClpB_D2-small"/>
    <property type="match status" value="1"/>
</dbReference>
<dbReference type="InterPro" id="IPR050130">
    <property type="entry name" value="ClpA_ClpB"/>
</dbReference>
<keyword evidence="4 6" id="KW-0143">Chaperone</keyword>
<dbReference type="SUPFAM" id="SSF81923">
    <property type="entry name" value="Double Clp-N motif"/>
    <property type="match status" value="1"/>
</dbReference>
<dbReference type="GO" id="GO:0034605">
    <property type="term" value="P:cellular response to heat"/>
    <property type="evidence" value="ECO:0007669"/>
    <property type="project" value="TreeGrafter"/>
</dbReference>
<dbReference type="SMART" id="SM00382">
    <property type="entry name" value="AAA"/>
    <property type="match status" value="2"/>
</dbReference>
<keyword evidence="10" id="KW-0645">Protease</keyword>
<dbReference type="GO" id="GO:0016887">
    <property type="term" value="F:ATP hydrolysis activity"/>
    <property type="evidence" value="ECO:0007669"/>
    <property type="project" value="InterPro"/>
</dbReference>
<evidence type="ECO:0000313" key="11">
    <source>
        <dbReference type="Proteomes" id="UP001198190"/>
    </source>
</evidence>
<reference evidence="10" key="1">
    <citation type="submission" date="2021-10" db="EMBL/GenBank/DDBJ databases">
        <title>Collection of gut derived symbiotic bacterial strains cultured from healthy donors.</title>
        <authorList>
            <person name="Lin H."/>
            <person name="Littmann E."/>
            <person name="Claire K."/>
            <person name="Pamer E."/>
        </authorList>
    </citation>
    <scope>NUCLEOTIDE SEQUENCE</scope>
    <source>
        <strain evidence="10">MSK.7.16</strain>
    </source>
</reference>
<dbReference type="SUPFAM" id="SSF52540">
    <property type="entry name" value="P-loop containing nucleoside triphosphate hydrolases"/>
    <property type="match status" value="2"/>
</dbReference>
<sequence length="849" mass="95469">MMQGRFTQSAIKVLKLAQYEAKHLKHRHVGTEHILLGLLHEGTNVAAKALSSIGIDLYTVRQRVHELVEKEDFDDLETEEIGYSPEAKTIMEYAVEQAQALGHDYIGTEHILLGIIYDTESIACEILISLGADLDIIHDAILDLLNEDTLNDMPKLNVFKENKAPKKDNNTKDNKQKNNSATPLLDKYGRDLNILAQEEKIDPVIGRNREIERVIQILSRRTKNNPILIGEPGVGKTAVTEGLAQRLINGNIPKVLASKRIISLNMASLVAGTKYRGDFEDRLKKIIDEIIENKNIILFIDEMHTLIGAGAAEGSMDAANILKPALSRGEIQVIGATTLKEYKKYIEKDSALERRFQTIMVNEPSAKDAISILKGIRNKYEKFHCAKITDEAIKAAVKISQRYITDRFLPDKAIDLMDEAAAKVRLKTVNIPTNISQLEQKIQDLKKAKEKAIDNQDYELAATIRDQEIQIKEELATAKTAWEKQNNAQIAVTEEDIADVATLWTGIPVKRLVAKEADRLLHIEDILHKRVVGQNEGVNAVAKAIRRARAGLKDPKRPIGSFLFLGPTGVGKTELARSLAEAIFGDESAMIRFDMSEYMEKHTVSRMLGAPPGYIGYDEGGLLTDAVRRKPYAVILLDEIEKAHPDIFNILLQVLDDGRLTDSQGRTVDFKNTVIIMTSNAGAFKLQPQKTNTMGFAVNEDKQIKQNAKKIVMDEVKRQFKPEFLNRIDEIIIFEPLTDKELTQIVTLLLNDVQKRLAEMDIELIIKDEVKSYLLKHGTDTIYGARPLKRAVQRYLQDPLAEQLLQKSIKSMQKIIVDCVEDKLTFKVDDVLPTENIENLTDNFEVTNK</sequence>
<dbReference type="PROSITE" id="PS00870">
    <property type="entry name" value="CLPAB_1"/>
    <property type="match status" value="1"/>
</dbReference>
<protein>
    <submittedName>
        <fullName evidence="10">ATP-dependent Clp protease ATP-binding subunit</fullName>
    </submittedName>
</protein>
<dbReference type="CDD" id="cd19499">
    <property type="entry name" value="RecA-like_ClpB_Hsp104-like"/>
    <property type="match status" value="1"/>
</dbReference>
<evidence type="ECO:0000313" key="10">
    <source>
        <dbReference type="EMBL" id="MCB6827478.1"/>
    </source>
</evidence>
<dbReference type="Pfam" id="PF10431">
    <property type="entry name" value="ClpB_D2-small"/>
    <property type="match status" value="1"/>
</dbReference>
<dbReference type="Gene3D" id="3.40.50.300">
    <property type="entry name" value="P-loop containing nucleotide triphosphate hydrolases"/>
    <property type="match status" value="2"/>
</dbReference>
<dbReference type="InterPro" id="IPR018368">
    <property type="entry name" value="ClpA/B_CS1"/>
</dbReference>
<keyword evidence="2 6" id="KW-0547">Nucleotide-binding</keyword>
<evidence type="ECO:0000256" key="7">
    <source>
        <dbReference type="SAM" id="MobiDB-lite"/>
    </source>
</evidence>
<dbReference type="InterPro" id="IPR003959">
    <property type="entry name" value="ATPase_AAA_core"/>
</dbReference>
<dbReference type="InterPro" id="IPR019489">
    <property type="entry name" value="Clp_ATPase_C"/>
</dbReference>
<dbReference type="InterPro" id="IPR028299">
    <property type="entry name" value="ClpA/B_CS2"/>
</dbReference>
<gene>
    <name evidence="10" type="ORF">LIY65_02130</name>
</gene>
<evidence type="ECO:0000256" key="2">
    <source>
        <dbReference type="ARBA" id="ARBA00022741"/>
    </source>
</evidence>
<keyword evidence="10" id="KW-0378">Hydrolase</keyword>
<dbReference type="GO" id="GO:0006508">
    <property type="term" value="P:proteolysis"/>
    <property type="evidence" value="ECO:0007669"/>
    <property type="project" value="UniProtKB-KW"/>
</dbReference>
<dbReference type="Pfam" id="PF17871">
    <property type="entry name" value="AAA_lid_9"/>
    <property type="match status" value="1"/>
</dbReference>
<evidence type="ECO:0000256" key="3">
    <source>
        <dbReference type="ARBA" id="ARBA00022840"/>
    </source>
</evidence>
<feature type="region of interest" description="Disordered" evidence="7">
    <location>
        <begin position="160"/>
        <end position="182"/>
    </location>
</feature>
<dbReference type="Pfam" id="PF00004">
    <property type="entry name" value="AAA"/>
    <property type="match status" value="1"/>
</dbReference>
<organism evidence="10 11">
    <name type="scientific">Megamonas funiformis</name>
    <dbReference type="NCBI Taxonomy" id="437897"/>
    <lineage>
        <taxon>Bacteria</taxon>
        <taxon>Bacillati</taxon>
        <taxon>Bacillota</taxon>
        <taxon>Negativicutes</taxon>
        <taxon>Selenomonadales</taxon>
        <taxon>Selenomonadaceae</taxon>
        <taxon>Megamonas</taxon>
    </lineage>
</organism>
<evidence type="ECO:0000256" key="1">
    <source>
        <dbReference type="ARBA" id="ARBA00022737"/>
    </source>
</evidence>
<dbReference type="InterPro" id="IPR027417">
    <property type="entry name" value="P-loop_NTPase"/>
</dbReference>
<keyword evidence="1 5" id="KW-0677">Repeat</keyword>
<evidence type="ECO:0000256" key="4">
    <source>
        <dbReference type="ARBA" id="ARBA00023186"/>
    </source>
</evidence>
<evidence type="ECO:0000259" key="8">
    <source>
        <dbReference type="PROSITE" id="PS50151"/>
    </source>
</evidence>
<dbReference type="InterPro" id="IPR036628">
    <property type="entry name" value="Clp_N_dom_sf"/>
</dbReference>
<dbReference type="AlphaFoldDB" id="A0AAW4U2N3"/>
<dbReference type="Pfam" id="PF07724">
    <property type="entry name" value="AAA_2"/>
    <property type="match status" value="1"/>
</dbReference>
<keyword evidence="3 6" id="KW-0067">ATP-binding</keyword>
<dbReference type="Gene3D" id="1.10.1780.10">
    <property type="entry name" value="Clp, N-terminal domain"/>
    <property type="match status" value="1"/>
</dbReference>
<dbReference type="Gene3D" id="1.10.8.60">
    <property type="match status" value="2"/>
</dbReference>
<dbReference type="GO" id="GO:0005737">
    <property type="term" value="C:cytoplasm"/>
    <property type="evidence" value="ECO:0007669"/>
    <property type="project" value="TreeGrafter"/>
</dbReference>
<accession>A0AAW4U2N3</accession>
<dbReference type="Pfam" id="PF02861">
    <property type="entry name" value="Clp_N"/>
    <property type="match status" value="1"/>
</dbReference>
<comment type="similarity">
    <text evidence="6">Belongs to the ClpA/ClpB family.</text>
</comment>
<dbReference type="PROSITE" id="PS51903">
    <property type="entry name" value="CLP_R"/>
    <property type="match status" value="1"/>
</dbReference>
<comment type="caution">
    <text evidence="10">The sequence shown here is derived from an EMBL/GenBank/DDBJ whole genome shotgun (WGS) entry which is preliminary data.</text>
</comment>
<dbReference type="InterPro" id="IPR001943">
    <property type="entry name" value="UVR_dom"/>
</dbReference>
<dbReference type="InterPro" id="IPR001270">
    <property type="entry name" value="ClpA/B"/>
</dbReference>
<name>A0AAW4U2N3_9FIRM</name>
<dbReference type="FunFam" id="3.40.50.300:FF:000025">
    <property type="entry name" value="ATP-dependent Clp protease subunit"/>
    <property type="match status" value="1"/>
</dbReference>
<dbReference type="InterPro" id="IPR004176">
    <property type="entry name" value="Clp_R_N"/>
</dbReference>
<dbReference type="PROSITE" id="PS00871">
    <property type="entry name" value="CLPAB_2"/>
    <property type="match status" value="1"/>
</dbReference>